<sequence length="147" mass="15869">MSLQPGDALAAHNFGLQIDGVTVEYLQEVGGLSLEQDVIEYQQVSADGRPVTKKMPGAKKAGEASVTRGMTESSAFTQWINDSLAGNMASARKNASIILMDYQYNPVKRYNMTNAWCSKVESSGVKAGDASALTEQVTITFEDLIIE</sequence>
<protein>
    <submittedName>
        <fullName evidence="1">Phage tail protein</fullName>
    </submittedName>
</protein>
<evidence type="ECO:0000313" key="1">
    <source>
        <dbReference type="EMBL" id="MCD5310549.1"/>
    </source>
</evidence>
<evidence type="ECO:0000313" key="2">
    <source>
        <dbReference type="Proteomes" id="UP001138997"/>
    </source>
</evidence>
<proteinExistence type="predicted"/>
<dbReference type="GO" id="GO:0005198">
    <property type="term" value="F:structural molecule activity"/>
    <property type="evidence" value="ECO:0007669"/>
    <property type="project" value="InterPro"/>
</dbReference>
<dbReference type="NCBIfam" id="TIGR02241">
    <property type="entry name" value="conserved hypothetical phage tail region protein"/>
    <property type="match status" value="1"/>
</dbReference>
<name>A0A9X1NB89_9ACTN</name>
<dbReference type="AlphaFoldDB" id="A0A9X1NB89"/>
<accession>A0A9X1NB89</accession>
<reference evidence="1" key="1">
    <citation type="submission" date="2021-11" db="EMBL/GenBank/DDBJ databases">
        <title>Streptomyces corallinus and Kineosporia corallina sp. nov., two new coral-derived marine actinobacteria.</title>
        <authorList>
            <person name="Buangrab K."/>
            <person name="Sutthacheep M."/>
            <person name="Yeemin T."/>
            <person name="Harunari E."/>
            <person name="Igarashi Y."/>
            <person name="Sripreechasak P."/>
            <person name="Kanchanasin P."/>
            <person name="Tanasupawat S."/>
            <person name="Phongsopitanun W."/>
        </authorList>
    </citation>
    <scope>NUCLEOTIDE SEQUENCE</scope>
    <source>
        <strain evidence="1">JCM 31032</strain>
    </source>
</reference>
<dbReference type="Pfam" id="PF06841">
    <property type="entry name" value="Phage_T4_gp19"/>
    <property type="match status" value="1"/>
</dbReference>
<dbReference type="RefSeq" id="WP_231439520.1">
    <property type="nucleotide sequence ID" value="NZ_JAJOMB010000003.1"/>
</dbReference>
<dbReference type="InterPro" id="IPR011747">
    <property type="entry name" value="CHP02241"/>
</dbReference>
<dbReference type="InterPro" id="IPR010667">
    <property type="entry name" value="Phage_T4_Gp19"/>
</dbReference>
<dbReference type="EMBL" id="JAJOMB010000003">
    <property type="protein sequence ID" value="MCD5310549.1"/>
    <property type="molecule type" value="Genomic_DNA"/>
</dbReference>
<dbReference type="Proteomes" id="UP001138997">
    <property type="component" value="Unassembled WGS sequence"/>
</dbReference>
<comment type="caution">
    <text evidence="1">The sequence shown here is derived from an EMBL/GenBank/DDBJ whole genome shotgun (WGS) entry which is preliminary data.</text>
</comment>
<organism evidence="1 2">
    <name type="scientific">Kineosporia babensis</name>
    <dbReference type="NCBI Taxonomy" id="499548"/>
    <lineage>
        <taxon>Bacteria</taxon>
        <taxon>Bacillati</taxon>
        <taxon>Actinomycetota</taxon>
        <taxon>Actinomycetes</taxon>
        <taxon>Kineosporiales</taxon>
        <taxon>Kineosporiaceae</taxon>
        <taxon>Kineosporia</taxon>
    </lineage>
</organism>
<dbReference type="PANTHER" id="PTHR38009">
    <property type="entry name" value="CONSERVED HYPOTHETICAL PHAGE TAIL PROTEIN"/>
    <property type="match status" value="1"/>
</dbReference>
<dbReference type="PANTHER" id="PTHR38009:SF1">
    <property type="entry name" value="CONSERVED HYPOTHETICAL PHAGE TAIL PROTEIN"/>
    <property type="match status" value="1"/>
</dbReference>
<gene>
    <name evidence="1" type="ORF">LR394_06550</name>
</gene>
<keyword evidence="2" id="KW-1185">Reference proteome</keyword>